<dbReference type="InterPro" id="IPR003594">
    <property type="entry name" value="HATPase_dom"/>
</dbReference>
<dbReference type="GO" id="GO:0000156">
    <property type="term" value="F:phosphorelay response regulator activity"/>
    <property type="evidence" value="ECO:0007669"/>
    <property type="project" value="TreeGrafter"/>
</dbReference>
<evidence type="ECO:0000313" key="10">
    <source>
        <dbReference type="EMBL" id="OYD13825.1"/>
    </source>
</evidence>
<protein>
    <recommendedName>
        <fullName evidence="2">histidine kinase</fullName>
        <ecNumber evidence="2">2.7.13.3</ecNumber>
    </recommendedName>
</protein>
<dbReference type="SUPFAM" id="SSF55874">
    <property type="entry name" value="ATPase domain of HSP90 chaperone/DNA topoisomerase II/histidine kinase"/>
    <property type="match status" value="1"/>
</dbReference>
<dbReference type="SMART" id="SM00387">
    <property type="entry name" value="HATPase_c"/>
    <property type="match status" value="1"/>
</dbReference>
<evidence type="ECO:0000256" key="5">
    <source>
        <dbReference type="ARBA" id="ARBA00022741"/>
    </source>
</evidence>
<evidence type="ECO:0000313" key="11">
    <source>
        <dbReference type="Proteomes" id="UP000215215"/>
    </source>
</evidence>
<dbReference type="PRINTS" id="PR00344">
    <property type="entry name" value="BCTRLSENSOR"/>
</dbReference>
<evidence type="ECO:0000256" key="1">
    <source>
        <dbReference type="ARBA" id="ARBA00000085"/>
    </source>
</evidence>
<dbReference type="GO" id="GO:0005524">
    <property type="term" value="F:ATP binding"/>
    <property type="evidence" value="ECO:0007669"/>
    <property type="project" value="UniProtKB-KW"/>
</dbReference>
<dbReference type="InterPro" id="IPR036890">
    <property type="entry name" value="HATPase_C_sf"/>
</dbReference>
<dbReference type="EC" id="2.7.13.3" evidence="2"/>
<gene>
    <name evidence="10" type="ORF">CH333_09820</name>
</gene>
<dbReference type="InterPro" id="IPR004358">
    <property type="entry name" value="Sig_transdc_His_kin-like_C"/>
</dbReference>
<evidence type="ECO:0000256" key="3">
    <source>
        <dbReference type="ARBA" id="ARBA00022553"/>
    </source>
</evidence>
<proteinExistence type="predicted"/>
<keyword evidence="3" id="KW-0597">Phosphoprotein</keyword>
<evidence type="ECO:0000256" key="7">
    <source>
        <dbReference type="ARBA" id="ARBA00022840"/>
    </source>
</evidence>
<dbReference type="GO" id="GO:0007234">
    <property type="term" value="P:osmosensory signaling via phosphorelay pathway"/>
    <property type="evidence" value="ECO:0007669"/>
    <property type="project" value="TreeGrafter"/>
</dbReference>
<organism evidence="10 11">
    <name type="scientific">candidate division WOR-3 bacterium JGI_Cruoil_03_44_89</name>
    <dbReference type="NCBI Taxonomy" id="1973748"/>
    <lineage>
        <taxon>Bacteria</taxon>
        <taxon>Bacteria division WOR-3</taxon>
    </lineage>
</organism>
<dbReference type="Pfam" id="PF02518">
    <property type="entry name" value="HATPase_c"/>
    <property type="match status" value="1"/>
</dbReference>
<dbReference type="GO" id="GO:0000155">
    <property type="term" value="F:phosphorelay sensor kinase activity"/>
    <property type="evidence" value="ECO:0007669"/>
    <property type="project" value="InterPro"/>
</dbReference>
<dbReference type="InterPro" id="IPR050351">
    <property type="entry name" value="BphY/WalK/GraS-like"/>
</dbReference>
<dbReference type="PANTHER" id="PTHR42878:SF7">
    <property type="entry name" value="SENSOR HISTIDINE KINASE GLRK"/>
    <property type="match status" value="1"/>
</dbReference>
<evidence type="ECO:0000256" key="4">
    <source>
        <dbReference type="ARBA" id="ARBA00022679"/>
    </source>
</evidence>
<keyword evidence="5" id="KW-0547">Nucleotide-binding</keyword>
<evidence type="ECO:0000259" key="9">
    <source>
        <dbReference type="PROSITE" id="PS50109"/>
    </source>
</evidence>
<dbReference type="AlphaFoldDB" id="A0A235BQI9"/>
<keyword evidence="4" id="KW-0808">Transferase</keyword>
<dbReference type="GO" id="GO:0030295">
    <property type="term" value="F:protein kinase activator activity"/>
    <property type="evidence" value="ECO:0007669"/>
    <property type="project" value="TreeGrafter"/>
</dbReference>
<name>A0A235BQI9_UNCW3</name>
<dbReference type="EMBL" id="NOZQ01000214">
    <property type="protein sequence ID" value="OYD13825.1"/>
    <property type="molecule type" value="Genomic_DNA"/>
</dbReference>
<sequence>MYSTLKNYIILVVILVLVGFVMYSEYMMNQLENETETVSRIYGRFIGSAGSEDTELNIIFDEVIQKIKFPVVVVDTAGRTIASTNIERGKEREAISRLANIHQPVEVKYLDIPLCTVYYGNTKARSFLKWAPYLQIALAFLLLLIAVLWFRGAKKTEESMIWAGIAKETAHQLGTPLSSLMAWTEFIKDTEIKNEMMKDIGRLEEVSERFSRIGSISFKSIDINGILADSINYVKKRIPHLENKVTINEDYRTVPHPKIDDGLISWAVENILKNAVDADSTRIDVKSERRGKFIRLSIKDNGKGIKKRDLKRIFDAGFTTKEYGWGMGLSLTKRIIDLHGGRIFCVSREGNGSTFVIQLPIDR</sequence>
<dbReference type="Gene3D" id="3.30.565.10">
    <property type="entry name" value="Histidine kinase-like ATPase, C-terminal domain"/>
    <property type="match status" value="1"/>
</dbReference>
<dbReference type="CDD" id="cd00082">
    <property type="entry name" value="HisKA"/>
    <property type="match status" value="1"/>
</dbReference>
<feature type="domain" description="Histidine kinase" evidence="9">
    <location>
        <begin position="168"/>
        <end position="363"/>
    </location>
</feature>
<dbReference type="PROSITE" id="PS50109">
    <property type="entry name" value="HIS_KIN"/>
    <property type="match status" value="1"/>
</dbReference>
<keyword evidence="7" id="KW-0067">ATP-binding</keyword>
<evidence type="ECO:0000256" key="6">
    <source>
        <dbReference type="ARBA" id="ARBA00022777"/>
    </source>
</evidence>
<dbReference type="InterPro" id="IPR005467">
    <property type="entry name" value="His_kinase_dom"/>
</dbReference>
<reference evidence="10 11" key="1">
    <citation type="submission" date="2017-07" db="EMBL/GenBank/DDBJ databases">
        <title>Recovery of genomes from metagenomes via a dereplication, aggregation, and scoring strategy.</title>
        <authorList>
            <person name="Sieber C.M."/>
            <person name="Probst A.J."/>
            <person name="Sharrar A."/>
            <person name="Thomas B.C."/>
            <person name="Hess M."/>
            <person name="Tringe S.G."/>
            <person name="Banfield J.F."/>
        </authorList>
    </citation>
    <scope>NUCLEOTIDE SEQUENCE [LARGE SCALE GENOMIC DNA]</scope>
    <source>
        <strain evidence="10">JGI_Cruoil_03_44_89</strain>
    </source>
</reference>
<dbReference type="Proteomes" id="UP000215215">
    <property type="component" value="Unassembled WGS sequence"/>
</dbReference>
<keyword evidence="8" id="KW-0902">Two-component regulatory system</keyword>
<comment type="catalytic activity">
    <reaction evidence="1">
        <text>ATP + protein L-histidine = ADP + protein N-phospho-L-histidine.</text>
        <dbReference type="EC" id="2.7.13.3"/>
    </reaction>
</comment>
<evidence type="ECO:0000256" key="8">
    <source>
        <dbReference type="ARBA" id="ARBA00023012"/>
    </source>
</evidence>
<dbReference type="InterPro" id="IPR003661">
    <property type="entry name" value="HisK_dim/P_dom"/>
</dbReference>
<dbReference type="PANTHER" id="PTHR42878">
    <property type="entry name" value="TWO-COMPONENT HISTIDINE KINASE"/>
    <property type="match status" value="1"/>
</dbReference>
<comment type="caution">
    <text evidence="10">The sequence shown here is derived from an EMBL/GenBank/DDBJ whole genome shotgun (WGS) entry which is preliminary data.</text>
</comment>
<keyword evidence="6" id="KW-0418">Kinase</keyword>
<accession>A0A235BQI9</accession>
<evidence type="ECO:0000256" key="2">
    <source>
        <dbReference type="ARBA" id="ARBA00012438"/>
    </source>
</evidence>